<evidence type="ECO:0000259" key="2">
    <source>
        <dbReference type="Pfam" id="PF25071"/>
    </source>
</evidence>
<dbReference type="GO" id="GO:0003677">
    <property type="term" value="F:DNA binding"/>
    <property type="evidence" value="ECO:0007669"/>
    <property type="project" value="UniProtKB-KW"/>
</dbReference>
<organism evidence="3 4">
    <name type="scientific">Arachis hypogaea</name>
    <name type="common">Peanut</name>
    <dbReference type="NCBI Taxonomy" id="3818"/>
    <lineage>
        <taxon>Eukaryota</taxon>
        <taxon>Viridiplantae</taxon>
        <taxon>Streptophyta</taxon>
        <taxon>Embryophyta</taxon>
        <taxon>Tracheophyta</taxon>
        <taxon>Spermatophyta</taxon>
        <taxon>Magnoliopsida</taxon>
        <taxon>eudicotyledons</taxon>
        <taxon>Gunneridae</taxon>
        <taxon>Pentapetalae</taxon>
        <taxon>rosids</taxon>
        <taxon>fabids</taxon>
        <taxon>Fabales</taxon>
        <taxon>Fabaceae</taxon>
        <taxon>Papilionoideae</taxon>
        <taxon>50 kb inversion clade</taxon>
        <taxon>dalbergioids sensu lato</taxon>
        <taxon>Dalbergieae</taxon>
        <taxon>Pterocarpus clade</taxon>
        <taxon>Arachis</taxon>
    </lineage>
</organism>
<evidence type="ECO:0000313" key="3">
    <source>
        <dbReference type="EMBL" id="RYR79329.1"/>
    </source>
</evidence>
<keyword evidence="1" id="KW-0238">DNA-binding</keyword>
<dbReference type="InterPro" id="IPR012340">
    <property type="entry name" value="NA-bd_OB-fold"/>
</dbReference>
<evidence type="ECO:0000313" key="4">
    <source>
        <dbReference type="Proteomes" id="UP000289738"/>
    </source>
</evidence>
<evidence type="ECO:0000256" key="1">
    <source>
        <dbReference type="ARBA" id="ARBA00023125"/>
    </source>
</evidence>
<protein>
    <recommendedName>
        <fullName evidence="2">DUF7795 domain-containing protein</fullName>
    </recommendedName>
</protein>
<dbReference type="STRING" id="3818.A0A445EV21"/>
<name>A0A445EV21_ARAHY</name>
<dbReference type="FunFam" id="2.40.50.140:FF:000072">
    <property type="entry name" value="SOSS complex subunit B2"/>
    <property type="match status" value="1"/>
</dbReference>
<dbReference type="SUPFAM" id="SSF50249">
    <property type="entry name" value="Nucleic acid-binding proteins"/>
    <property type="match status" value="1"/>
</dbReference>
<reference evidence="3 4" key="1">
    <citation type="submission" date="2019-01" db="EMBL/GenBank/DDBJ databases">
        <title>Sequencing of cultivated peanut Arachis hypogaea provides insights into genome evolution and oil improvement.</title>
        <authorList>
            <person name="Chen X."/>
        </authorList>
    </citation>
    <scope>NUCLEOTIDE SEQUENCE [LARGE SCALE GENOMIC DNA]</scope>
    <source>
        <strain evidence="4">cv. Fuhuasheng</strain>
        <tissue evidence="3">Leaves</tissue>
    </source>
</reference>
<dbReference type="PANTHER" id="PTHR35305:SF2">
    <property type="entry name" value="FAD-BINDING PROTEIN"/>
    <property type="match status" value="1"/>
</dbReference>
<dbReference type="PANTHER" id="PTHR35305">
    <property type="entry name" value="FAD-BINDING PROTEIN"/>
    <property type="match status" value="1"/>
</dbReference>
<dbReference type="EMBL" id="SDMP01000001">
    <property type="protein sequence ID" value="RYR79329.1"/>
    <property type="molecule type" value="Genomic_DNA"/>
</dbReference>
<dbReference type="AlphaFoldDB" id="A0A445EV21"/>
<dbReference type="Pfam" id="PF25071">
    <property type="entry name" value="DUF7795"/>
    <property type="match status" value="1"/>
</dbReference>
<dbReference type="InterPro" id="IPR056697">
    <property type="entry name" value="DUF7795"/>
</dbReference>
<gene>
    <name evidence="3" type="ORF">Ahy_A01g004158</name>
</gene>
<dbReference type="GO" id="GO:0005694">
    <property type="term" value="C:chromosome"/>
    <property type="evidence" value="ECO:0007669"/>
    <property type="project" value="UniProtKB-ARBA"/>
</dbReference>
<dbReference type="Gene3D" id="2.40.50.140">
    <property type="entry name" value="Nucleic acid-binding proteins"/>
    <property type="match status" value="1"/>
</dbReference>
<comment type="caution">
    <text evidence="3">The sequence shown here is derived from an EMBL/GenBank/DDBJ whole genome shotgun (WGS) entry which is preliminary data.</text>
</comment>
<dbReference type="Proteomes" id="UP000289738">
    <property type="component" value="Chromosome A01"/>
</dbReference>
<feature type="domain" description="DUF7795" evidence="2">
    <location>
        <begin position="224"/>
        <end position="344"/>
    </location>
</feature>
<sequence length="457" mass="50755">MKRKRKGSDYIGSSRSLLLLFSHPSTTATTTTTGHRIPLSPAAAAATSDRNQAFSHSEQEILNSFNGAAALTKSKNKMTTTMILLKDIVPSAQNNINTKFIVLEKGNATLEGQNKLCMALVADETAAVHVQLWGDECNAFEGGDIIQLTNGIFSYQRNHLVLRSGKRGKMEKVGEFTMAYVETPNMSEIHWIPDPMNTSKYIQHQVISVHSRIMGSTEDNPVSHLDQEIFHKFRDFMTGITKIDELGNVGSKQLSGFQQALEFIRRPPIDTNSILVGKIMEANGTDRVKSYVNSGCKKPNDSVKNVTNLCSCKRGLLNHISEAKVIINELEGLLGDVTSAIQSTHGKLSTFSDIEFGVELNDQAASDDLEEIVGFSHSQNTDCTNTEEKKSSDVTHFASLMAILYGMVKQDYLMQEKIVSALDLKVPSEELQSFCEMWSWRPFIDDDIMHQAWKLIP</sequence>
<proteinExistence type="predicted"/>
<keyword evidence="4" id="KW-1185">Reference proteome</keyword>
<accession>A0A445EV21</accession>